<dbReference type="InterPro" id="IPR022673">
    <property type="entry name" value="Hexokinase_C"/>
</dbReference>
<dbReference type="GO" id="GO:0006006">
    <property type="term" value="P:glucose metabolic process"/>
    <property type="evidence" value="ECO:0007669"/>
    <property type="project" value="TreeGrafter"/>
</dbReference>
<evidence type="ECO:0000256" key="3">
    <source>
        <dbReference type="ARBA" id="ARBA00022741"/>
    </source>
</evidence>
<dbReference type="GO" id="GO:0008865">
    <property type="term" value="F:fructokinase activity"/>
    <property type="evidence" value="ECO:0007669"/>
    <property type="project" value="TreeGrafter"/>
</dbReference>
<evidence type="ECO:0000259" key="8">
    <source>
        <dbReference type="Pfam" id="PF03727"/>
    </source>
</evidence>
<dbReference type="GO" id="GO:0005829">
    <property type="term" value="C:cytosol"/>
    <property type="evidence" value="ECO:0007669"/>
    <property type="project" value="TreeGrafter"/>
</dbReference>
<evidence type="ECO:0000313" key="9">
    <source>
        <dbReference type="EMBL" id="KAJ2907369.1"/>
    </source>
</evidence>
<dbReference type="Pfam" id="PF03727">
    <property type="entry name" value="Hexokinase_2"/>
    <property type="match status" value="1"/>
</dbReference>
<dbReference type="PRINTS" id="PR00475">
    <property type="entry name" value="HEXOKINASE"/>
</dbReference>
<dbReference type="PROSITE" id="PS51748">
    <property type="entry name" value="HEXOKINASE_2"/>
    <property type="match status" value="1"/>
</dbReference>
<keyword evidence="3 6" id="KW-0547">Nucleotide-binding</keyword>
<comment type="caution">
    <text evidence="9">The sequence shown here is derived from an EMBL/GenBank/DDBJ whole genome shotgun (WGS) entry which is preliminary data.</text>
</comment>
<proteinExistence type="inferred from homology"/>
<evidence type="ECO:0000256" key="6">
    <source>
        <dbReference type="RuleBase" id="RU362007"/>
    </source>
</evidence>
<feature type="domain" description="Hexokinase N-terminal" evidence="7">
    <location>
        <begin position="8"/>
        <end position="225"/>
    </location>
</feature>
<gene>
    <name evidence="9" type="ORF">MKZ38_003226</name>
</gene>
<keyword evidence="2 6" id="KW-0808">Transferase</keyword>
<dbReference type="InterPro" id="IPR001312">
    <property type="entry name" value="Hexokinase"/>
</dbReference>
<evidence type="ECO:0000313" key="10">
    <source>
        <dbReference type="Proteomes" id="UP001201980"/>
    </source>
</evidence>
<evidence type="ECO:0000256" key="2">
    <source>
        <dbReference type="ARBA" id="ARBA00022679"/>
    </source>
</evidence>
<dbReference type="PANTHER" id="PTHR19443">
    <property type="entry name" value="HEXOKINASE"/>
    <property type="match status" value="1"/>
</dbReference>
<dbReference type="GO" id="GO:0006096">
    <property type="term" value="P:glycolytic process"/>
    <property type="evidence" value="ECO:0007669"/>
    <property type="project" value="UniProtKB-KW"/>
</dbReference>
<dbReference type="GO" id="GO:0006013">
    <property type="term" value="P:mannose metabolic process"/>
    <property type="evidence" value="ECO:0007669"/>
    <property type="project" value="TreeGrafter"/>
</dbReference>
<dbReference type="GO" id="GO:0001678">
    <property type="term" value="P:intracellular glucose homeostasis"/>
    <property type="evidence" value="ECO:0007669"/>
    <property type="project" value="InterPro"/>
</dbReference>
<keyword evidence="6" id="KW-0324">Glycolysis</keyword>
<keyword evidence="10" id="KW-1185">Reference proteome</keyword>
<dbReference type="CDD" id="cd24000">
    <property type="entry name" value="ASKHA_NBD_HK"/>
    <property type="match status" value="1"/>
</dbReference>
<dbReference type="EMBL" id="JAKWBI020000001">
    <property type="protein sequence ID" value="KAJ2907369.1"/>
    <property type="molecule type" value="Genomic_DNA"/>
</dbReference>
<dbReference type="SUPFAM" id="SSF53067">
    <property type="entry name" value="Actin-like ATPase domain"/>
    <property type="match status" value="2"/>
</dbReference>
<dbReference type="GO" id="GO:0005524">
    <property type="term" value="F:ATP binding"/>
    <property type="evidence" value="ECO:0007669"/>
    <property type="project" value="UniProtKB-UniRule"/>
</dbReference>
<dbReference type="InterPro" id="IPR022672">
    <property type="entry name" value="Hexokinase_N"/>
</dbReference>
<evidence type="ECO:0000256" key="1">
    <source>
        <dbReference type="ARBA" id="ARBA00009225"/>
    </source>
</evidence>
<dbReference type="Pfam" id="PF00349">
    <property type="entry name" value="Hexokinase_1"/>
    <property type="match status" value="1"/>
</dbReference>
<dbReference type="InterPro" id="IPR043129">
    <property type="entry name" value="ATPase_NBD"/>
</dbReference>
<dbReference type="Proteomes" id="UP001201980">
    <property type="component" value="Unassembled WGS sequence"/>
</dbReference>
<name>A0AAD5S0I8_9PEZI</name>
<dbReference type="Gene3D" id="3.30.420.40">
    <property type="match status" value="1"/>
</dbReference>
<keyword evidence="5 6" id="KW-0067">ATP-binding</keyword>
<dbReference type="GO" id="GO:0005739">
    <property type="term" value="C:mitochondrion"/>
    <property type="evidence" value="ECO:0007669"/>
    <property type="project" value="TreeGrafter"/>
</dbReference>
<evidence type="ECO:0000256" key="5">
    <source>
        <dbReference type="ARBA" id="ARBA00022840"/>
    </source>
</evidence>
<dbReference type="GO" id="GO:0005536">
    <property type="term" value="F:D-glucose binding"/>
    <property type="evidence" value="ECO:0007669"/>
    <property type="project" value="InterPro"/>
</dbReference>
<sequence length="503" mass="55390">MAIRNSALKDFLKPLGTNSPLLHQLVKDFCITFRELAADSHDQFLPTPVFESTLRPCQSRDEGVYLAIDIGGSNLRVAFVELFPAVEEQGPKLTNGGPESTRPHLRRLHEKAWPIEEHLKNEQADQLFGWIGTCITQVVRIGKQDPSLELPSEIPMGVTFSFPMVQDCLSHATLMSMGKGFAITSDLDLGYHLVNGYEINRGSLPPIRITAILNDSVATMASFMYQNPETDISKPAMGLILGTGCNATIPMKLSSLHESKRKVKPPPGYSSSGDAKIAINTEWSIKGSVGPMKKLGLITRWDKDLDDASELPGFQPFEYMTAGRYLGELCRLIFVEYLTDIRGFKRDTLPQKIKTRFGISTTFLSYFRPNHAGEAGHLRGSLEDEFGRVFPWTEEIALDLYEIAVAVEHRAAFLVAAAIVGLLQSAGYIPPPKSEVPAKNILVGYTGGCITKFQMYLVDTRRFIDQALELEYGAEPPVRIALLPCHDGGIEGAGILAGVSKGY</sequence>
<comment type="similarity">
    <text evidence="1 6">Belongs to the hexokinase family.</text>
</comment>
<reference evidence="9" key="1">
    <citation type="submission" date="2022-07" db="EMBL/GenBank/DDBJ databases">
        <title>Draft genome sequence of Zalerion maritima ATCC 34329, a (micro)plastics degrading marine fungus.</title>
        <authorList>
            <person name="Paco A."/>
            <person name="Goncalves M.F.M."/>
            <person name="Rocha-Santos T.A.P."/>
            <person name="Alves A."/>
        </authorList>
    </citation>
    <scope>NUCLEOTIDE SEQUENCE</scope>
    <source>
        <strain evidence="9">ATCC 34329</strain>
    </source>
</reference>
<evidence type="ECO:0000259" key="7">
    <source>
        <dbReference type="Pfam" id="PF00349"/>
    </source>
</evidence>
<evidence type="ECO:0000256" key="4">
    <source>
        <dbReference type="ARBA" id="ARBA00022777"/>
    </source>
</evidence>
<dbReference type="GO" id="GO:0019158">
    <property type="term" value="F:mannokinase activity"/>
    <property type="evidence" value="ECO:0007669"/>
    <property type="project" value="TreeGrafter"/>
</dbReference>
<feature type="domain" description="Hexokinase C-terminal" evidence="8">
    <location>
        <begin position="237"/>
        <end position="498"/>
    </location>
</feature>
<dbReference type="Gene3D" id="3.40.367.20">
    <property type="match status" value="1"/>
</dbReference>
<organism evidence="9 10">
    <name type="scientific">Zalerion maritima</name>
    <dbReference type="NCBI Taxonomy" id="339359"/>
    <lineage>
        <taxon>Eukaryota</taxon>
        <taxon>Fungi</taxon>
        <taxon>Dikarya</taxon>
        <taxon>Ascomycota</taxon>
        <taxon>Pezizomycotina</taxon>
        <taxon>Sordariomycetes</taxon>
        <taxon>Lulworthiomycetidae</taxon>
        <taxon>Lulworthiales</taxon>
        <taxon>Lulworthiaceae</taxon>
        <taxon>Zalerion</taxon>
    </lineage>
</organism>
<dbReference type="GO" id="GO:0004340">
    <property type="term" value="F:glucokinase activity"/>
    <property type="evidence" value="ECO:0007669"/>
    <property type="project" value="TreeGrafter"/>
</dbReference>
<accession>A0AAD5S0I8</accession>
<dbReference type="PANTHER" id="PTHR19443:SF29">
    <property type="entry name" value="PHOSPHOTRANSFERASE"/>
    <property type="match status" value="1"/>
</dbReference>
<keyword evidence="4 6" id="KW-0418">Kinase</keyword>
<dbReference type="EC" id="2.7.1.-" evidence="6"/>
<dbReference type="AlphaFoldDB" id="A0AAD5S0I8"/>
<protein>
    <recommendedName>
        <fullName evidence="6">Phosphotransferase</fullName>
        <ecNumber evidence="6">2.7.1.-</ecNumber>
    </recommendedName>
</protein>